<evidence type="ECO:0000256" key="1">
    <source>
        <dbReference type="ARBA" id="ARBA00001966"/>
    </source>
</evidence>
<dbReference type="STRING" id="1817863.A2Y62_19290"/>
<dbReference type="PANTHER" id="PTHR30352">
    <property type="entry name" value="PYRUVATE FORMATE-LYASE-ACTIVATING ENZYME"/>
    <property type="match status" value="1"/>
</dbReference>
<dbReference type="Proteomes" id="UP000178943">
    <property type="component" value="Unassembled WGS sequence"/>
</dbReference>
<reference evidence="7 8" key="1">
    <citation type="journal article" date="2016" name="Nat. Commun.">
        <title>Thousands of microbial genomes shed light on interconnected biogeochemical processes in an aquifer system.</title>
        <authorList>
            <person name="Anantharaman K."/>
            <person name="Brown C.T."/>
            <person name="Hug L.A."/>
            <person name="Sharon I."/>
            <person name="Castelle C.J."/>
            <person name="Probst A.J."/>
            <person name="Thomas B.C."/>
            <person name="Singh A."/>
            <person name="Wilkins M.J."/>
            <person name="Karaoz U."/>
            <person name="Brodie E.L."/>
            <person name="Williams K.H."/>
            <person name="Hubbard S.S."/>
            <person name="Banfield J.F."/>
        </authorList>
    </citation>
    <scope>NUCLEOTIDE SEQUENCE [LARGE SCALE GENOMIC DNA]</scope>
</reference>
<evidence type="ECO:0000313" key="8">
    <source>
        <dbReference type="Proteomes" id="UP000178943"/>
    </source>
</evidence>
<evidence type="ECO:0000256" key="2">
    <source>
        <dbReference type="ARBA" id="ARBA00022485"/>
    </source>
</evidence>
<comment type="cofactor">
    <cofactor evidence="1">
        <name>[4Fe-4S] cluster</name>
        <dbReference type="ChEBI" id="CHEBI:49883"/>
    </cofactor>
</comment>
<comment type="caution">
    <text evidence="7">The sequence shown here is derived from an EMBL/GenBank/DDBJ whole genome shotgun (WGS) entry which is preliminary data.</text>
</comment>
<dbReference type="GO" id="GO:0046872">
    <property type="term" value="F:metal ion binding"/>
    <property type="evidence" value="ECO:0007669"/>
    <property type="project" value="UniProtKB-KW"/>
</dbReference>
<keyword evidence="3" id="KW-0949">S-adenosyl-L-methionine</keyword>
<keyword evidence="6" id="KW-0411">Iron-sulfur</keyword>
<keyword evidence="5" id="KW-0408">Iron</keyword>
<evidence type="ECO:0008006" key="9">
    <source>
        <dbReference type="Google" id="ProtNLM"/>
    </source>
</evidence>
<evidence type="ECO:0000313" key="7">
    <source>
        <dbReference type="EMBL" id="OGF68026.1"/>
    </source>
</evidence>
<keyword evidence="4" id="KW-0479">Metal-binding</keyword>
<sequence length="78" mass="8652">MVSTLLVPGYIDSEEVHHIASFLASLKKHIPYCLLAFYPQFYMNDLPATSRTLAEQCASTAQQAGLTNIKVGNMHLLK</sequence>
<accession>A0A1F5VX34</accession>
<organism evidence="7 8">
    <name type="scientific">Candidatus Fischerbacteria bacterium RBG_13_37_8</name>
    <dbReference type="NCBI Taxonomy" id="1817863"/>
    <lineage>
        <taxon>Bacteria</taxon>
        <taxon>Candidatus Fischeribacteriota</taxon>
    </lineage>
</organism>
<evidence type="ECO:0000256" key="6">
    <source>
        <dbReference type="ARBA" id="ARBA00023014"/>
    </source>
</evidence>
<gene>
    <name evidence="7" type="ORF">A2Y62_19290</name>
</gene>
<dbReference type="AlphaFoldDB" id="A0A1F5VX34"/>
<dbReference type="PANTHER" id="PTHR30352:SF22">
    <property type="entry name" value="PYRUVATE FORMATE-LYASE ACTIVATING ENZYME HOMOLOG"/>
    <property type="match status" value="1"/>
</dbReference>
<evidence type="ECO:0000256" key="3">
    <source>
        <dbReference type="ARBA" id="ARBA00022691"/>
    </source>
</evidence>
<dbReference type="EMBL" id="MFGW01000031">
    <property type="protein sequence ID" value="OGF68026.1"/>
    <property type="molecule type" value="Genomic_DNA"/>
</dbReference>
<keyword evidence="2" id="KW-0004">4Fe-4S</keyword>
<evidence type="ECO:0000256" key="5">
    <source>
        <dbReference type="ARBA" id="ARBA00023004"/>
    </source>
</evidence>
<dbReference type="InterPro" id="IPR034457">
    <property type="entry name" value="Organic_radical-activating"/>
</dbReference>
<name>A0A1F5VX34_9BACT</name>
<proteinExistence type="predicted"/>
<protein>
    <recommendedName>
        <fullName evidence="9">Radical SAM core domain-containing protein</fullName>
    </recommendedName>
</protein>
<evidence type="ECO:0000256" key="4">
    <source>
        <dbReference type="ARBA" id="ARBA00022723"/>
    </source>
</evidence>
<dbReference type="GO" id="GO:0051539">
    <property type="term" value="F:4 iron, 4 sulfur cluster binding"/>
    <property type="evidence" value="ECO:0007669"/>
    <property type="project" value="UniProtKB-KW"/>
</dbReference>